<evidence type="ECO:0000259" key="5">
    <source>
        <dbReference type="Pfam" id="PF00717"/>
    </source>
</evidence>
<dbReference type="InterPro" id="IPR039418">
    <property type="entry name" value="LexA-like"/>
</dbReference>
<keyword evidence="2" id="KW-0238">DNA-binding</keyword>
<proteinExistence type="predicted"/>
<evidence type="ECO:0000256" key="1">
    <source>
        <dbReference type="ARBA" id="ARBA00023015"/>
    </source>
</evidence>
<dbReference type="CDD" id="cd00093">
    <property type="entry name" value="HTH_XRE"/>
    <property type="match status" value="1"/>
</dbReference>
<feature type="domain" description="Peptidase S24/S26A/S26B/S26C" evidence="5">
    <location>
        <begin position="178"/>
        <end position="292"/>
    </location>
</feature>
<dbReference type="Pfam" id="PF00717">
    <property type="entry name" value="Peptidase_S24"/>
    <property type="match status" value="1"/>
</dbReference>
<dbReference type="PANTHER" id="PTHR40661">
    <property type="match status" value="1"/>
</dbReference>
<dbReference type="AlphaFoldDB" id="A0A4Y8ZUT3"/>
<feature type="compositionally biased region" description="Low complexity" evidence="4">
    <location>
        <begin position="1"/>
        <end position="15"/>
    </location>
</feature>
<reference evidence="6 7" key="1">
    <citation type="submission" date="2019-03" db="EMBL/GenBank/DDBJ databases">
        <title>Genome sequence of Sphingomonas sp. 17J27-24.</title>
        <authorList>
            <person name="Kim M."/>
            <person name="Maeng S."/>
            <person name="Sathiyaraj S."/>
        </authorList>
    </citation>
    <scope>NUCLEOTIDE SEQUENCE [LARGE SCALE GENOMIC DNA]</scope>
    <source>
        <strain evidence="6 7">17J27-24</strain>
    </source>
</reference>
<evidence type="ECO:0000256" key="3">
    <source>
        <dbReference type="ARBA" id="ARBA00023163"/>
    </source>
</evidence>
<dbReference type="InterPro" id="IPR015927">
    <property type="entry name" value="Peptidase_S24_S26A/B/C"/>
</dbReference>
<dbReference type="CDD" id="cd06529">
    <property type="entry name" value="S24_LexA-like"/>
    <property type="match status" value="1"/>
</dbReference>
<sequence>MAAASAPKPSRSPTAQARPMADSRTHWPPLPPWKDPKRAASAATLSFPRSRTGRSLPHLYRAPGFALRPGLPLLIACSRIFLPGLAGCDIRKEGSSTKLRISHQCGREMAMDVEQLKKLMRERGESQVGLARLIGITPDKLSKTLGGKRNLKLEEANILRRYFGLDNAAPGKKTHMLPIVGLVSAGAWREGFEHVRGHMPSPDPALSRDSFVVIVEGDSMDRVVGEGEAVVVDPRQRELLPKRYYVVRNASGETTFKQYLDQPGRLEPCSHNPEHKTIFPGQEEFTIVGRVMKAVRDL</sequence>
<evidence type="ECO:0000256" key="2">
    <source>
        <dbReference type="ARBA" id="ARBA00023125"/>
    </source>
</evidence>
<evidence type="ECO:0000256" key="4">
    <source>
        <dbReference type="SAM" id="MobiDB-lite"/>
    </source>
</evidence>
<dbReference type="InterPro" id="IPR001387">
    <property type="entry name" value="Cro/C1-type_HTH"/>
</dbReference>
<dbReference type="Gene3D" id="1.10.260.40">
    <property type="entry name" value="lambda repressor-like DNA-binding domains"/>
    <property type="match status" value="1"/>
</dbReference>
<name>A0A4Y8ZUT3_9SPHN</name>
<organism evidence="6 7">
    <name type="scientific">Sphingomonas parva</name>
    <dbReference type="NCBI Taxonomy" id="2555898"/>
    <lineage>
        <taxon>Bacteria</taxon>
        <taxon>Pseudomonadati</taxon>
        <taxon>Pseudomonadota</taxon>
        <taxon>Alphaproteobacteria</taxon>
        <taxon>Sphingomonadales</taxon>
        <taxon>Sphingomonadaceae</taxon>
        <taxon>Sphingomonas</taxon>
    </lineage>
</organism>
<dbReference type="Proteomes" id="UP000298213">
    <property type="component" value="Unassembled WGS sequence"/>
</dbReference>
<dbReference type="Gene3D" id="2.10.109.10">
    <property type="entry name" value="Umud Fragment, subunit A"/>
    <property type="match status" value="1"/>
</dbReference>
<keyword evidence="1" id="KW-0805">Transcription regulation</keyword>
<dbReference type="InterPro" id="IPR036286">
    <property type="entry name" value="LexA/Signal_pep-like_sf"/>
</dbReference>
<dbReference type="InterPro" id="IPR010982">
    <property type="entry name" value="Lambda_DNA-bd_dom_sf"/>
</dbReference>
<dbReference type="OrthoDB" id="7475093at2"/>
<evidence type="ECO:0000313" key="7">
    <source>
        <dbReference type="Proteomes" id="UP000298213"/>
    </source>
</evidence>
<protein>
    <recommendedName>
        <fullName evidence="5">Peptidase S24/S26A/S26B/S26C domain-containing protein</fullName>
    </recommendedName>
</protein>
<comment type="caution">
    <text evidence="6">The sequence shown here is derived from an EMBL/GenBank/DDBJ whole genome shotgun (WGS) entry which is preliminary data.</text>
</comment>
<keyword evidence="7" id="KW-1185">Reference proteome</keyword>
<keyword evidence="3" id="KW-0804">Transcription</keyword>
<accession>A0A4Y8ZUT3</accession>
<dbReference type="EMBL" id="SPDV01000009">
    <property type="protein sequence ID" value="TFI59072.1"/>
    <property type="molecule type" value="Genomic_DNA"/>
</dbReference>
<dbReference type="GO" id="GO:0003677">
    <property type="term" value="F:DNA binding"/>
    <property type="evidence" value="ECO:0007669"/>
    <property type="project" value="UniProtKB-KW"/>
</dbReference>
<evidence type="ECO:0000313" key="6">
    <source>
        <dbReference type="EMBL" id="TFI59072.1"/>
    </source>
</evidence>
<dbReference type="SUPFAM" id="SSF51306">
    <property type="entry name" value="LexA/Signal peptidase"/>
    <property type="match status" value="1"/>
</dbReference>
<feature type="region of interest" description="Disordered" evidence="4">
    <location>
        <begin position="1"/>
        <end position="39"/>
    </location>
</feature>
<gene>
    <name evidence="6" type="ORF">E2493_05980</name>
</gene>
<dbReference type="SUPFAM" id="SSF47413">
    <property type="entry name" value="lambda repressor-like DNA-binding domains"/>
    <property type="match status" value="1"/>
</dbReference>
<dbReference type="PANTHER" id="PTHR40661:SF3">
    <property type="entry name" value="FELS-1 PROPHAGE TRANSCRIPTIONAL REGULATOR"/>
    <property type="match status" value="1"/>
</dbReference>